<evidence type="ECO:0000256" key="3">
    <source>
        <dbReference type="ARBA" id="ARBA00022722"/>
    </source>
</evidence>
<evidence type="ECO:0000313" key="8">
    <source>
        <dbReference type="EMBL" id="KAL3699861.1"/>
    </source>
</evidence>
<dbReference type="InterPro" id="IPR043128">
    <property type="entry name" value="Rev_trsase/Diguanyl_cyclase"/>
</dbReference>
<keyword evidence="5" id="KW-0378">Hydrolase</keyword>
<comment type="caution">
    <text evidence="8">The sequence shown here is derived from an EMBL/GenBank/DDBJ whole genome shotgun (WGS) entry which is preliminary data.</text>
</comment>
<sequence>MKRVVLALVAAVAIAVPPMEPDVFATQVESFCGPSLLDSAIENTQPRLEELRREAERIRRTTGWADPVDSATARAFLAKTKRVSWSDVIVEEKRRRDEANLELDEPHMTRRRAAEVAKNGLPSTPPPASGPMEGVQGEIPIAEKGKPLRSALKEKGKMPSYKLAADIETSTNLKGMLDHVMDAKIEFTLRDLLRIAKREFHDLIIDIIKRKRQTVSEPAATQLVEVMDLAAEDDDAVKDIVQEEDDEVYHHLAFVTPSVFDLDDNEGEDGRGIDSDYRKEHWARATAEVQVKLEGLEEAVTALVDNGSEINIMSKELYDRGQWPIDLNHKWMIRGANNLKGALYGACSEVPVKVGDVIVNQHLFVQTAASYSVLLGMPYITAVRMETKVMDDGSHYARIRSLDDRRSVQFLAVHNIPSVKMKEFVNTLDTSLVSVSLDTVSQFTRLGDLCRRGRTQVQKRVQEMKSARVLADDEEVLGIFEEVVCSVSCKEWLDMLSSRVEQLEDKEIVPLPSQEVYEEIASVLQFVAHPRLEDPKHSIDCWCGIPEEAEVHTKYKSVMKKVKPMAVQLPHDSQHQMELVATEPVLRDMKNVGHKFTPKTLQQLQIGGGDFLTESEKKIFEDIILNHGKAFAFSPEEIGCVDPKVIAPMVIFIVPHVPWDLKPIPVLRALLPICRMPCIRFGVLEILVVDHLCGSFERKPNPEKVNAIARLADCSSITEVRRFLGWCIFYRLSVPHYAHIAEPLYALLKKGRRFVWTTEHHEAMEQLKEVLQSPPVLRRFDYTCGRSIILTVDTSPRAIANCTTPDIHMLRYIAYIRSLNPELQHIAGKRNVVADMLSMARYINEEEMLVVAEHEEEDDVWCRVGQQEVESYDLFKEELYGGLFGDIGYYLSTLTRRETWSDADFRRIRQKAYRYFLHDGYLWKRPKRRDGEPVRVIDDQETKLEVLMEYHESLWAGHRGIWATYTKIKERYW</sequence>
<evidence type="ECO:0000256" key="2">
    <source>
        <dbReference type="ARBA" id="ARBA00022695"/>
    </source>
</evidence>
<keyword evidence="6" id="KW-0732">Signal</keyword>
<feature type="signal peptide" evidence="6">
    <location>
        <begin position="1"/>
        <end position="15"/>
    </location>
</feature>
<dbReference type="AlphaFoldDB" id="A0ABD3I8K3"/>
<dbReference type="PANTHER" id="PTHR37984">
    <property type="entry name" value="PROTEIN CBG26694"/>
    <property type="match status" value="1"/>
</dbReference>
<name>A0ABD3I8K3_9MARC</name>
<feature type="chain" id="PRO_5044752796" description="Peptidase A2 domain-containing protein" evidence="6">
    <location>
        <begin position="16"/>
        <end position="973"/>
    </location>
</feature>
<dbReference type="InterPro" id="IPR043502">
    <property type="entry name" value="DNA/RNA_pol_sf"/>
</dbReference>
<protein>
    <recommendedName>
        <fullName evidence="7">Peptidase A2 domain-containing protein</fullName>
    </recommendedName>
</protein>
<evidence type="ECO:0000256" key="4">
    <source>
        <dbReference type="ARBA" id="ARBA00022759"/>
    </source>
</evidence>
<proteinExistence type="predicted"/>
<dbReference type="InterPro" id="IPR041588">
    <property type="entry name" value="Integrase_H2C2"/>
</dbReference>
<evidence type="ECO:0000256" key="5">
    <source>
        <dbReference type="ARBA" id="ARBA00022801"/>
    </source>
</evidence>
<dbReference type="Gene3D" id="3.30.70.270">
    <property type="match status" value="1"/>
</dbReference>
<evidence type="ECO:0000256" key="6">
    <source>
        <dbReference type="SAM" id="SignalP"/>
    </source>
</evidence>
<dbReference type="SUPFAM" id="SSF56672">
    <property type="entry name" value="DNA/RNA polymerases"/>
    <property type="match status" value="1"/>
</dbReference>
<keyword evidence="2" id="KW-0548">Nucleotidyltransferase</keyword>
<keyword evidence="1" id="KW-0808">Transferase</keyword>
<dbReference type="Pfam" id="PF17921">
    <property type="entry name" value="Integrase_H2C2"/>
    <property type="match status" value="1"/>
</dbReference>
<keyword evidence="3" id="KW-0540">Nuclease</keyword>
<dbReference type="CDD" id="cd00303">
    <property type="entry name" value="retropepsin_like"/>
    <property type="match status" value="1"/>
</dbReference>
<evidence type="ECO:0000313" key="9">
    <source>
        <dbReference type="Proteomes" id="UP001633002"/>
    </source>
</evidence>
<gene>
    <name evidence="8" type="ORF">R1sor_017883</name>
</gene>
<accession>A0ABD3I8K3</accession>
<dbReference type="Gene3D" id="2.40.70.10">
    <property type="entry name" value="Acid Proteases"/>
    <property type="match status" value="1"/>
</dbReference>
<keyword evidence="4" id="KW-0255">Endonuclease</keyword>
<dbReference type="PANTHER" id="PTHR37984:SF5">
    <property type="entry name" value="PROTEIN NYNRIN-LIKE"/>
    <property type="match status" value="1"/>
</dbReference>
<dbReference type="EMBL" id="JBJQOH010000001">
    <property type="protein sequence ID" value="KAL3699861.1"/>
    <property type="molecule type" value="Genomic_DNA"/>
</dbReference>
<dbReference type="FunFam" id="3.30.70.270:FF:000020">
    <property type="entry name" value="Transposon Tf2-6 polyprotein-like Protein"/>
    <property type="match status" value="1"/>
</dbReference>
<evidence type="ECO:0000256" key="1">
    <source>
        <dbReference type="ARBA" id="ARBA00022679"/>
    </source>
</evidence>
<evidence type="ECO:0000259" key="7">
    <source>
        <dbReference type="PROSITE" id="PS50175"/>
    </source>
</evidence>
<feature type="domain" description="Peptidase A2" evidence="7">
    <location>
        <begin position="300"/>
        <end position="337"/>
    </location>
</feature>
<dbReference type="GO" id="GO:0016779">
    <property type="term" value="F:nucleotidyltransferase activity"/>
    <property type="evidence" value="ECO:0007669"/>
    <property type="project" value="UniProtKB-KW"/>
</dbReference>
<dbReference type="Gene3D" id="1.10.340.70">
    <property type="match status" value="1"/>
</dbReference>
<dbReference type="GO" id="GO:0004519">
    <property type="term" value="F:endonuclease activity"/>
    <property type="evidence" value="ECO:0007669"/>
    <property type="project" value="UniProtKB-KW"/>
</dbReference>
<dbReference type="PROSITE" id="PS50175">
    <property type="entry name" value="ASP_PROT_RETROV"/>
    <property type="match status" value="1"/>
</dbReference>
<dbReference type="InterPro" id="IPR001995">
    <property type="entry name" value="Peptidase_A2_cat"/>
</dbReference>
<dbReference type="InterPro" id="IPR050951">
    <property type="entry name" value="Retrovirus_Pol_polyprotein"/>
</dbReference>
<dbReference type="GO" id="GO:0016787">
    <property type="term" value="F:hydrolase activity"/>
    <property type="evidence" value="ECO:0007669"/>
    <property type="project" value="UniProtKB-KW"/>
</dbReference>
<reference evidence="8 9" key="1">
    <citation type="submission" date="2024-09" db="EMBL/GenBank/DDBJ databases">
        <title>Chromosome-scale assembly of Riccia sorocarpa.</title>
        <authorList>
            <person name="Paukszto L."/>
        </authorList>
    </citation>
    <scope>NUCLEOTIDE SEQUENCE [LARGE SCALE GENOMIC DNA]</scope>
    <source>
        <strain evidence="8">LP-2024</strain>
        <tissue evidence="8">Aerial parts of the thallus</tissue>
    </source>
</reference>
<organism evidence="8 9">
    <name type="scientific">Riccia sorocarpa</name>
    <dbReference type="NCBI Taxonomy" id="122646"/>
    <lineage>
        <taxon>Eukaryota</taxon>
        <taxon>Viridiplantae</taxon>
        <taxon>Streptophyta</taxon>
        <taxon>Embryophyta</taxon>
        <taxon>Marchantiophyta</taxon>
        <taxon>Marchantiopsida</taxon>
        <taxon>Marchantiidae</taxon>
        <taxon>Marchantiales</taxon>
        <taxon>Ricciaceae</taxon>
        <taxon>Riccia</taxon>
    </lineage>
</organism>
<dbReference type="SUPFAM" id="SSF50630">
    <property type="entry name" value="Acid proteases"/>
    <property type="match status" value="1"/>
</dbReference>
<dbReference type="InterPro" id="IPR021109">
    <property type="entry name" value="Peptidase_aspartic_dom_sf"/>
</dbReference>
<dbReference type="Proteomes" id="UP001633002">
    <property type="component" value="Unassembled WGS sequence"/>
</dbReference>
<keyword evidence="9" id="KW-1185">Reference proteome</keyword>